<dbReference type="Proteomes" id="UP000183760">
    <property type="component" value="Unassembled WGS sequence"/>
</dbReference>
<protein>
    <submittedName>
        <fullName evidence="2">Carboxymethylenebutenolidase</fullName>
    </submittedName>
</protein>
<dbReference type="InterPro" id="IPR002925">
    <property type="entry name" value="Dienelactn_hydro"/>
</dbReference>
<feature type="domain" description="Dienelactone hydrolase" evidence="1">
    <location>
        <begin position="17"/>
        <end position="219"/>
    </location>
</feature>
<evidence type="ECO:0000313" key="4">
    <source>
        <dbReference type="Proteomes" id="UP000183760"/>
    </source>
</evidence>
<dbReference type="OrthoDB" id="9787933at2"/>
<dbReference type="SUPFAM" id="SSF53474">
    <property type="entry name" value="alpha/beta-Hydrolases"/>
    <property type="match status" value="1"/>
</dbReference>
<dbReference type="InterPro" id="IPR029058">
    <property type="entry name" value="AB_hydrolase_fold"/>
</dbReference>
<name>A0A511SXS7_MYXFU</name>
<dbReference type="InterPro" id="IPR051049">
    <property type="entry name" value="Dienelactone_hydrolase-like"/>
</dbReference>
<dbReference type="EMBL" id="BJXR01000017">
    <property type="protein sequence ID" value="GEN06710.1"/>
    <property type="molecule type" value="Genomic_DNA"/>
</dbReference>
<dbReference type="EMBL" id="FOIB01000004">
    <property type="protein sequence ID" value="SEU06152.1"/>
    <property type="molecule type" value="Genomic_DNA"/>
</dbReference>
<reference evidence="3 4" key="1">
    <citation type="submission" date="2016-10" db="EMBL/GenBank/DDBJ databases">
        <authorList>
            <person name="Varghese N."/>
            <person name="Submissions S."/>
        </authorList>
    </citation>
    <scope>NUCLEOTIDE SEQUENCE [LARGE SCALE GENOMIC DNA]</scope>
    <source>
        <strain evidence="3 4">DSM 16525</strain>
    </source>
</reference>
<evidence type="ECO:0000259" key="1">
    <source>
        <dbReference type="Pfam" id="PF01738"/>
    </source>
</evidence>
<dbReference type="PANTHER" id="PTHR46623">
    <property type="entry name" value="CARBOXYMETHYLENEBUTENOLIDASE-RELATED"/>
    <property type="match status" value="1"/>
</dbReference>
<dbReference type="PANTHER" id="PTHR46623:SF6">
    <property type="entry name" value="ALPHA_BETA-HYDROLASES SUPERFAMILY PROTEIN"/>
    <property type="match status" value="1"/>
</dbReference>
<dbReference type="Pfam" id="PF01738">
    <property type="entry name" value="DLH"/>
    <property type="match status" value="1"/>
</dbReference>
<dbReference type="Proteomes" id="UP000321514">
    <property type="component" value="Unassembled WGS sequence"/>
</dbReference>
<dbReference type="AlphaFoldDB" id="A0A511SXS7"/>
<gene>
    <name evidence="2" type="ORF">MFU01_17470</name>
    <name evidence="3" type="ORF">SAMN05443572_104659</name>
</gene>
<dbReference type="Gene3D" id="3.40.50.1820">
    <property type="entry name" value="alpha/beta hydrolase"/>
    <property type="match status" value="1"/>
</dbReference>
<proteinExistence type="predicted"/>
<keyword evidence="4" id="KW-1185">Reference proteome</keyword>
<evidence type="ECO:0000313" key="3">
    <source>
        <dbReference type="EMBL" id="SEU06152.1"/>
    </source>
</evidence>
<accession>A0A511SXS7</accession>
<evidence type="ECO:0000313" key="5">
    <source>
        <dbReference type="Proteomes" id="UP000321514"/>
    </source>
</evidence>
<organism evidence="2 5">
    <name type="scientific">Myxococcus fulvus</name>
    <dbReference type="NCBI Taxonomy" id="33"/>
    <lineage>
        <taxon>Bacteria</taxon>
        <taxon>Pseudomonadati</taxon>
        <taxon>Myxococcota</taxon>
        <taxon>Myxococcia</taxon>
        <taxon>Myxococcales</taxon>
        <taxon>Cystobacterineae</taxon>
        <taxon>Myxococcaceae</taxon>
        <taxon>Myxococcus</taxon>
    </lineage>
</organism>
<evidence type="ECO:0000313" key="2">
    <source>
        <dbReference type="EMBL" id="GEN06710.1"/>
    </source>
</evidence>
<comment type="caution">
    <text evidence="2">The sequence shown here is derived from an EMBL/GenBank/DDBJ whole genome shotgun (WGS) entry which is preliminary data.</text>
</comment>
<sequence>MAGQARLTGKQGQELAGYLSEAAPAKGAVVLVHEWWGLNEHIRGIADRLAKEGFTVFATDLYGGRTTKDAQEADKLLSQMDWGKASQALKDATDALRQWGGAGTKVAVLGFCMGGALTLLAGANDAGLDAVVPFYGIPPDSVDVTRIRAPILGHFATKDDWCTPDRVDALEAKLKKANVPAELHRYDANHAFFNDTRPEVYSPDNAQRAWTRTVDFLRAKLG</sequence>
<reference evidence="2 5" key="2">
    <citation type="submission" date="2019-07" db="EMBL/GenBank/DDBJ databases">
        <title>Whole genome shotgun sequence of Myxococcus fulvus NBRC 100333.</title>
        <authorList>
            <person name="Hosoyama A."/>
            <person name="Uohara A."/>
            <person name="Ohji S."/>
            <person name="Ichikawa N."/>
        </authorList>
    </citation>
    <scope>NUCLEOTIDE SEQUENCE [LARGE SCALE GENOMIC DNA]</scope>
    <source>
        <strain evidence="2 5">NBRC 100333</strain>
    </source>
</reference>
<dbReference type="STRING" id="1334629.MFUL124B02_39695"/>
<dbReference type="RefSeq" id="WP_074954218.1">
    <property type="nucleotide sequence ID" value="NZ_BJXR01000017.1"/>
</dbReference>
<dbReference type="GO" id="GO:0016787">
    <property type="term" value="F:hydrolase activity"/>
    <property type="evidence" value="ECO:0007669"/>
    <property type="project" value="InterPro"/>
</dbReference>